<organism evidence="1 2">
    <name type="scientific">Monilinia vaccinii-corymbosi</name>
    <dbReference type="NCBI Taxonomy" id="61207"/>
    <lineage>
        <taxon>Eukaryota</taxon>
        <taxon>Fungi</taxon>
        <taxon>Dikarya</taxon>
        <taxon>Ascomycota</taxon>
        <taxon>Pezizomycotina</taxon>
        <taxon>Leotiomycetes</taxon>
        <taxon>Helotiales</taxon>
        <taxon>Sclerotiniaceae</taxon>
        <taxon>Monilinia</taxon>
    </lineage>
</organism>
<evidence type="ECO:0000313" key="2">
    <source>
        <dbReference type="Proteomes" id="UP000672032"/>
    </source>
</evidence>
<dbReference type="AlphaFoldDB" id="A0A8A3PN40"/>
<dbReference type="Gene3D" id="3.30.465.10">
    <property type="match status" value="1"/>
</dbReference>
<dbReference type="SUPFAM" id="SSF56176">
    <property type="entry name" value="FAD-binding/transporter-associated domain-like"/>
    <property type="match status" value="1"/>
</dbReference>
<dbReference type="OrthoDB" id="3564380at2759"/>
<evidence type="ECO:0000313" key="1">
    <source>
        <dbReference type="EMBL" id="QSZ36334.1"/>
    </source>
</evidence>
<name>A0A8A3PN40_9HELO</name>
<accession>A0A8A3PN40</accession>
<dbReference type="EMBL" id="CP063410">
    <property type="protein sequence ID" value="QSZ36334.1"/>
    <property type="molecule type" value="Genomic_DNA"/>
</dbReference>
<protein>
    <recommendedName>
        <fullName evidence="3">FAD linked oxidase N-terminal domain-containing protein</fullName>
    </recommendedName>
</protein>
<reference evidence="1" key="1">
    <citation type="submission" date="2020-10" db="EMBL/GenBank/DDBJ databases">
        <title>Genome Sequence of Monilinia vaccinii-corymbosi Sheds Light on Mummy Berry Disease Infection of Blueberry and Mating Type.</title>
        <authorList>
            <person name="Yow A.G."/>
            <person name="Zhang Y."/>
            <person name="Bansal K."/>
            <person name="Eacker S.M."/>
            <person name="Sullivan S."/>
            <person name="Liachko I."/>
            <person name="Cubeta M.A."/>
            <person name="Rollins J.A."/>
            <person name="Ashrafi H."/>
        </authorList>
    </citation>
    <scope>NUCLEOTIDE SEQUENCE</scope>
    <source>
        <strain evidence="1">RL-1</strain>
    </source>
</reference>
<dbReference type="InterPro" id="IPR016169">
    <property type="entry name" value="FAD-bd_PCMH_sub2"/>
</dbReference>
<proteinExistence type="predicted"/>
<dbReference type="InterPro" id="IPR036318">
    <property type="entry name" value="FAD-bd_PCMH-like_sf"/>
</dbReference>
<gene>
    <name evidence="1" type="ORF">DSL72_007460</name>
</gene>
<dbReference type="Proteomes" id="UP000672032">
    <property type="component" value="Chromosome 6"/>
</dbReference>
<sequence length="139" mass="15114">MNAATPNSIAYSATIYALWSAQALNDKSTCAVQPTSTEYVAAIVKILTQWKCHFSVKSGGHTLSAGAASINKLLRDHSLISHQKYTNISIFQNSFWIHFIILLDYVHGEAAPTIVTIDLATWLNTISADKDVSVACIST</sequence>
<keyword evidence="2" id="KW-1185">Reference proteome</keyword>
<dbReference type="GO" id="GO:0050660">
    <property type="term" value="F:flavin adenine dinucleotide binding"/>
    <property type="evidence" value="ECO:0007669"/>
    <property type="project" value="InterPro"/>
</dbReference>
<evidence type="ECO:0008006" key="3">
    <source>
        <dbReference type="Google" id="ProtNLM"/>
    </source>
</evidence>